<name>A0AAV4R436_9ARAC</name>
<keyword evidence="4" id="KW-1185">Reference proteome</keyword>
<evidence type="ECO:0000313" key="3">
    <source>
        <dbReference type="EMBL" id="GIY16339.1"/>
    </source>
</evidence>
<dbReference type="AlphaFoldDB" id="A0AAV4R436"/>
<keyword evidence="2" id="KW-0472">Membrane</keyword>
<sequence>MDWGDQTDYPGNRVFLTGRVVRNSRLTSFSEGFFRPPFFFYPKILFLCYAMGFLLTSRFAEDKVNISKSPHYKIKISINLEWPLRRETTQTEQTVAKSYHSSLAGPSKMINALSLAANNPPVTSHLTQQDGHHRPESSITH</sequence>
<keyword evidence="2" id="KW-1133">Transmembrane helix</keyword>
<evidence type="ECO:0000256" key="1">
    <source>
        <dbReference type="SAM" id="MobiDB-lite"/>
    </source>
</evidence>
<evidence type="ECO:0000256" key="2">
    <source>
        <dbReference type="SAM" id="Phobius"/>
    </source>
</evidence>
<keyword evidence="2" id="KW-0812">Transmembrane</keyword>
<dbReference type="EMBL" id="BPLQ01005679">
    <property type="protein sequence ID" value="GIY16339.1"/>
    <property type="molecule type" value="Genomic_DNA"/>
</dbReference>
<comment type="caution">
    <text evidence="3">The sequence shown here is derived from an EMBL/GenBank/DDBJ whole genome shotgun (WGS) entry which is preliminary data.</text>
</comment>
<protein>
    <submittedName>
        <fullName evidence="3">Uncharacterized protein</fullName>
    </submittedName>
</protein>
<feature type="transmembrane region" description="Helical" evidence="2">
    <location>
        <begin position="38"/>
        <end position="60"/>
    </location>
</feature>
<dbReference type="Proteomes" id="UP001054837">
    <property type="component" value="Unassembled WGS sequence"/>
</dbReference>
<proteinExistence type="predicted"/>
<organism evidence="3 4">
    <name type="scientific">Caerostris darwini</name>
    <dbReference type="NCBI Taxonomy" id="1538125"/>
    <lineage>
        <taxon>Eukaryota</taxon>
        <taxon>Metazoa</taxon>
        <taxon>Ecdysozoa</taxon>
        <taxon>Arthropoda</taxon>
        <taxon>Chelicerata</taxon>
        <taxon>Arachnida</taxon>
        <taxon>Araneae</taxon>
        <taxon>Araneomorphae</taxon>
        <taxon>Entelegynae</taxon>
        <taxon>Araneoidea</taxon>
        <taxon>Araneidae</taxon>
        <taxon>Caerostris</taxon>
    </lineage>
</organism>
<evidence type="ECO:0000313" key="4">
    <source>
        <dbReference type="Proteomes" id="UP001054837"/>
    </source>
</evidence>
<gene>
    <name evidence="3" type="ORF">CDAR_436511</name>
</gene>
<accession>A0AAV4R436</accession>
<feature type="compositionally biased region" description="Basic and acidic residues" evidence="1">
    <location>
        <begin position="130"/>
        <end position="141"/>
    </location>
</feature>
<feature type="region of interest" description="Disordered" evidence="1">
    <location>
        <begin position="121"/>
        <end position="141"/>
    </location>
</feature>
<reference evidence="3 4" key="1">
    <citation type="submission" date="2021-06" db="EMBL/GenBank/DDBJ databases">
        <title>Caerostris darwini draft genome.</title>
        <authorList>
            <person name="Kono N."/>
            <person name="Arakawa K."/>
        </authorList>
    </citation>
    <scope>NUCLEOTIDE SEQUENCE [LARGE SCALE GENOMIC DNA]</scope>
</reference>